<reference evidence="1 2" key="1">
    <citation type="journal article" date="2010" name="Stand. Genomic Sci.">
        <title>Complete genome sequence of Intrasporangium calvum type strain (7 KIP).</title>
        <authorList>
            <person name="Del Rio T.G."/>
            <person name="Chertkov O."/>
            <person name="Yasawong M."/>
            <person name="Lucas S."/>
            <person name="Deshpande S."/>
            <person name="Cheng J.F."/>
            <person name="Detter C."/>
            <person name="Tapia R."/>
            <person name="Han C."/>
            <person name="Goodwin L."/>
            <person name="Pitluck S."/>
            <person name="Liolios K."/>
            <person name="Ivanova N."/>
            <person name="Mavromatis K."/>
            <person name="Pati A."/>
            <person name="Chen A."/>
            <person name="Palaniappan K."/>
            <person name="Land M."/>
            <person name="Hauser L."/>
            <person name="Chang Y.J."/>
            <person name="Jeffries C.D."/>
            <person name="Rohde M."/>
            <person name="Pukall R."/>
            <person name="Sikorski J."/>
            <person name="Goker M."/>
            <person name="Woyke T."/>
            <person name="Bristow J."/>
            <person name="Eisen J.A."/>
            <person name="Markowitz V."/>
            <person name="Hugenholtz P."/>
            <person name="Kyrpides N.C."/>
            <person name="Klenk H.P."/>
            <person name="Lapidus A."/>
        </authorList>
    </citation>
    <scope>NUCLEOTIDE SEQUENCE [LARGE SCALE GENOMIC DNA]</scope>
    <source>
        <strain evidence="2">ATCC 23552 / DSM 43043 / JCM 3097 / NBRC 12989 / 7 KIP</strain>
    </source>
</reference>
<dbReference type="KEGG" id="ica:Intca_2622"/>
<dbReference type="AlphaFoldDB" id="E6S8G5"/>
<protein>
    <submittedName>
        <fullName evidence="1">2-nitropropane dioxygenase-like protein</fullName>
    </submittedName>
</protein>
<dbReference type="STRING" id="710696.Intca_2622"/>
<dbReference type="eggNOG" id="ENOG5032AQR">
    <property type="taxonomic scope" value="Bacteria"/>
</dbReference>
<keyword evidence="2" id="KW-1185">Reference proteome</keyword>
<keyword evidence="1" id="KW-0560">Oxidoreductase</keyword>
<dbReference type="EMBL" id="CP002343">
    <property type="protein sequence ID" value="ADU49127.1"/>
    <property type="molecule type" value="Genomic_DNA"/>
</dbReference>
<dbReference type="InterPro" id="IPR039498">
    <property type="entry name" value="NTP_transf_5"/>
</dbReference>
<proteinExistence type="predicted"/>
<accession>E6S8G5</accession>
<organism evidence="1 2">
    <name type="scientific">Intrasporangium calvum (strain ATCC 23552 / DSM 43043 / JCM 3097 / NBRC 12989 / NCIMB 10167 / NRRL B-3866 / 7 KIP)</name>
    <dbReference type="NCBI Taxonomy" id="710696"/>
    <lineage>
        <taxon>Bacteria</taxon>
        <taxon>Bacillati</taxon>
        <taxon>Actinomycetota</taxon>
        <taxon>Actinomycetes</taxon>
        <taxon>Micrococcales</taxon>
        <taxon>Intrasporangiaceae</taxon>
        <taxon>Intrasporangium</taxon>
    </lineage>
</organism>
<gene>
    <name evidence="1" type="ordered locus">Intca_2622</name>
</gene>
<dbReference type="HOGENOM" id="CLU_976218_0_0_11"/>
<evidence type="ECO:0000313" key="2">
    <source>
        <dbReference type="Proteomes" id="UP000008914"/>
    </source>
</evidence>
<name>E6S8G5_INTC7</name>
<dbReference type="GO" id="GO:0051213">
    <property type="term" value="F:dioxygenase activity"/>
    <property type="evidence" value="ECO:0007669"/>
    <property type="project" value="UniProtKB-KW"/>
</dbReference>
<dbReference type="Proteomes" id="UP000008914">
    <property type="component" value="Chromosome"/>
</dbReference>
<keyword evidence="1" id="KW-0223">Dioxygenase</keyword>
<sequence length="300" mass="33586">MPLDVGIRLTHASIQALAEDVGVALLHIKGPTLHPDLLERVESPAGLEGPLARTVPRRSSDADVLVRPSHLPILVRAMHAHGWVTKFDFEDGSAFEHAATMRHPQLALVDVHRAFPGIGVDPERAFDRLWADRVETPIAGYPCPVLGLTAQRLILLLHAARMSAENLGDIRRSWTDATESDQQAVQELARELGAEVALAAATGHLDRFRSRREHGLWAALSSGETSRRRLWWARVRAEPTPRRALRRAVRLVVPNRRRMTEWLGRPPTHGELARAYVERIGWVLAESASTVTRRRRRSPH</sequence>
<dbReference type="Pfam" id="PF14907">
    <property type="entry name" value="NTP_transf_5"/>
    <property type="match status" value="1"/>
</dbReference>
<evidence type="ECO:0000313" key="1">
    <source>
        <dbReference type="EMBL" id="ADU49127.1"/>
    </source>
</evidence>